<feature type="transmembrane region" description="Helical" evidence="1">
    <location>
        <begin position="18"/>
        <end position="40"/>
    </location>
</feature>
<keyword evidence="1" id="KW-1133">Transmembrane helix</keyword>
<gene>
    <name evidence="2" type="ORF">BJBARM4_0465</name>
</gene>
<sequence length="122" mass="13676">MTSAILINTSVVNPFTGFILPIVLVTVAALLLVISLALFFNKFSKMRVASTQRIALFKNNWWKISVLFLSPAIVTLFLIAGLFTSSLFEIYFYLYGLLITIIIAEVIILSILRVLGKNQQFT</sequence>
<dbReference type="EMBL" id="GG730045">
    <property type="protein sequence ID" value="EEZ92952.1"/>
    <property type="molecule type" value="Genomic_DNA"/>
</dbReference>
<organism evidence="2 3">
    <name type="scientific">Candidatus Parvarchaeum acidiphilum ARMAN-4</name>
    <dbReference type="NCBI Taxonomy" id="662760"/>
    <lineage>
        <taxon>Archaea</taxon>
        <taxon>Candidatus Parvarchaeota</taxon>
        <taxon>Candidatus Parvarchaeum</taxon>
    </lineage>
</organism>
<proteinExistence type="predicted"/>
<name>D2EFE7_PARA4</name>
<feature type="transmembrane region" description="Helical" evidence="1">
    <location>
        <begin position="90"/>
        <end position="112"/>
    </location>
</feature>
<dbReference type="Proteomes" id="UP000009375">
    <property type="component" value="Unassembled WGS sequence"/>
</dbReference>
<feature type="transmembrane region" description="Helical" evidence="1">
    <location>
        <begin position="61"/>
        <end position="84"/>
    </location>
</feature>
<keyword evidence="1" id="KW-0472">Membrane</keyword>
<keyword evidence="1" id="KW-0812">Transmembrane</keyword>
<dbReference type="AlphaFoldDB" id="D2EFE7"/>
<protein>
    <submittedName>
        <fullName evidence="2">Uncharacterized protein</fullName>
    </submittedName>
</protein>
<evidence type="ECO:0000313" key="2">
    <source>
        <dbReference type="EMBL" id="EEZ92952.1"/>
    </source>
</evidence>
<evidence type="ECO:0000256" key="1">
    <source>
        <dbReference type="SAM" id="Phobius"/>
    </source>
</evidence>
<reference evidence="2 3" key="1">
    <citation type="journal article" date="2010" name="Proc. Natl. Acad. Sci. U.S.A.">
        <title>Enigmatic, ultrasmall, uncultivated Archaea.</title>
        <authorList>
            <person name="Baker B.J."/>
            <person name="Comolli L.R."/>
            <person name="Dick G.J."/>
            <person name="Hauser L.J."/>
            <person name="Hyatt D."/>
            <person name="Dill B.D."/>
            <person name="Land M.L."/>
            <person name="Verberkmoes N.C."/>
            <person name="Hettich R.L."/>
            <person name="Banfield J.F."/>
        </authorList>
    </citation>
    <scope>NUCLEOTIDE SEQUENCE [LARGE SCALE GENOMIC DNA]</scope>
</reference>
<accession>D2EFE7</accession>
<evidence type="ECO:0000313" key="3">
    <source>
        <dbReference type="Proteomes" id="UP000009375"/>
    </source>
</evidence>